<dbReference type="AlphaFoldDB" id="A0A3B0S6G4"/>
<gene>
    <name evidence="2" type="ORF">MNBD_ALPHA01-2241</name>
</gene>
<feature type="compositionally biased region" description="Low complexity" evidence="1">
    <location>
        <begin position="84"/>
        <end position="100"/>
    </location>
</feature>
<protein>
    <submittedName>
        <fullName evidence="2">Membrane protein insertion efficiency factor YidD</fullName>
    </submittedName>
</protein>
<dbReference type="EMBL" id="UOEJ01000155">
    <property type="protein sequence ID" value="VAW01945.1"/>
    <property type="molecule type" value="Genomic_DNA"/>
</dbReference>
<feature type="region of interest" description="Disordered" evidence="1">
    <location>
        <begin position="68"/>
        <end position="108"/>
    </location>
</feature>
<dbReference type="NCBIfam" id="TIGR00278">
    <property type="entry name" value="membrane protein insertion efficiency factor YidD"/>
    <property type="match status" value="1"/>
</dbReference>
<accession>A0A3B0S6G4</accession>
<dbReference type="Pfam" id="PF01809">
    <property type="entry name" value="YidD"/>
    <property type="match status" value="1"/>
</dbReference>
<dbReference type="PANTHER" id="PTHR33383">
    <property type="entry name" value="MEMBRANE PROTEIN INSERTION EFFICIENCY FACTOR-RELATED"/>
    <property type="match status" value="1"/>
</dbReference>
<proteinExistence type="inferred from homology"/>
<organism evidence="2">
    <name type="scientific">hydrothermal vent metagenome</name>
    <dbReference type="NCBI Taxonomy" id="652676"/>
    <lineage>
        <taxon>unclassified sequences</taxon>
        <taxon>metagenomes</taxon>
        <taxon>ecological metagenomes</taxon>
    </lineage>
</organism>
<reference evidence="2" key="1">
    <citation type="submission" date="2018-06" db="EMBL/GenBank/DDBJ databases">
        <authorList>
            <person name="Zhirakovskaya E."/>
        </authorList>
    </citation>
    <scope>NUCLEOTIDE SEQUENCE</scope>
</reference>
<sequence>MNILIWLLKGMITVYRYTLSPLLGKNCRYLPTCSEYGYIAIDRFGPFRGGLLALRRIGRCHPWGGHGFDPVPDGVSDSGDDPGNKSPGNKKTGNKNNGKTDVVSPENE</sequence>
<evidence type="ECO:0000256" key="1">
    <source>
        <dbReference type="SAM" id="MobiDB-lite"/>
    </source>
</evidence>
<evidence type="ECO:0000313" key="2">
    <source>
        <dbReference type="EMBL" id="VAW01945.1"/>
    </source>
</evidence>
<dbReference type="PANTHER" id="PTHR33383:SF1">
    <property type="entry name" value="MEMBRANE PROTEIN INSERTION EFFICIENCY FACTOR-RELATED"/>
    <property type="match status" value="1"/>
</dbReference>
<dbReference type="SMART" id="SM01234">
    <property type="entry name" value="Haemolytic"/>
    <property type="match status" value="1"/>
</dbReference>
<dbReference type="HAMAP" id="MF_00386">
    <property type="entry name" value="UPF0161_YidD"/>
    <property type="match status" value="1"/>
</dbReference>
<name>A0A3B0S6G4_9ZZZZ</name>
<dbReference type="InterPro" id="IPR002696">
    <property type="entry name" value="Membr_insert_effic_factor_YidD"/>
</dbReference>